<accession>A0A8B8DJS5</accession>
<dbReference type="AlphaFoldDB" id="A0A8B8DJS5"/>
<evidence type="ECO:0000313" key="2">
    <source>
        <dbReference type="Proteomes" id="UP000694844"/>
    </source>
</evidence>
<dbReference type="GeneID" id="111127497"/>
<sequence>MKIERSMLFILLLFCNALGTGIAWYFDLPPKYVESVSKRNPLGSTGTNADYESIQKILNQEVLLNKKNHDKEHFLLWLLRNFQQFKDTKQQNEPEYVDLDWS</sequence>
<feature type="chain" id="PRO_5034188624" evidence="1">
    <location>
        <begin position="24"/>
        <end position="102"/>
    </location>
</feature>
<dbReference type="Proteomes" id="UP000694844">
    <property type="component" value="Chromosome 3"/>
</dbReference>
<dbReference type="RefSeq" id="XP_022328407.1">
    <property type="nucleotide sequence ID" value="XM_022472699.1"/>
</dbReference>
<evidence type="ECO:0000313" key="3">
    <source>
        <dbReference type="RefSeq" id="XP_022328407.1"/>
    </source>
</evidence>
<organism evidence="2 3">
    <name type="scientific">Crassostrea virginica</name>
    <name type="common">Eastern oyster</name>
    <dbReference type="NCBI Taxonomy" id="6565"/>
    <lineage>
        <taxon>Eukaryota</taxon>
        <taxon>Metazoa</taxon>
        <taxon>Spiralia</taxon>
        <taxon>Lophotrochozoa</taxon>
        <taxon>Mollusca</taxon>
        <taxon>Bivalvia</taxon>
        <taxon>Autobranchia</taxon>
        <taxon>Pteriomorphia</taxon>
        <taxon>Ostreida</taxon>
        <taxon>Ostreoidea</taxon>
        <taxon>Ostreidae</taxon>
        <taxon>Crassostrea</taxon>
    </lineage>
</organism>
<evidence type="ECO:0000256" key="1">
    <source>
        <dbReference type="SAM" id="SignalP"/>
    </source>
</evidence>
<protein>
    <submittedName>
        <fullName evidence="3">Uncharacterized protein LOC111127497</fullName>
    </submittedName>
</protein>
<dbReference type="OrthoDB" id="10518790at2759"/>
<proteinExistence type="predicted"/>
<feature type="signal peptide" evidence="1">
    <location>
        <begin position="1"/>
        <end position="23"/>
    </location>
</feature>
<gene>
    <name evidence="3" type="primary">LOC111127497</name>
</gene>
<name>A0A8B8DJS5_CRAVI</name>
<keyword evidence="2" id="KW-1185">Reference proteome</keyword>
<dbReference type="KEGG" id="cvn:111127497"/>
<reference evidence="3" key="1">
    <citation type="submission" date="2025-08" db="UniProtKB">
        <authorList>
            <consortium name="RefSeq"/>
        </authorList>
    </citation>
    <scope>IDENTIFICATION</scope>
    <source>
        <tissue evidence="3">Whole sample</tissue>
    </source>
</reference>
<keyword evidence="1" id="KW-0732">Signal</keyword>